<keyword evidence="3" id="KW-0238">DNA-binding</keyword>
<reference evidence="7 8" key="1">
    <citation type="submission" date="2017-05" db="EMBL/GenBank/DDBJ databases">
        <authorList>
            <person name="Varghese N."/>
            <person name="Submissions S."/>
        </authorList>
    </citation>
    <scope>NUCLEOTIDE SEQUENCE [LARGE SCALE GENOMIC DNA]</scope>
    <source>
        <strain evidence="7 8">DSM 29506</strain>
    </source>
</reference>
<evidence type="ECO:0000256" key="5">
    <source>
        <dbReference type="SAM" id="Phobius"/>
    </source>
</evidence>
<feature type="transmembrane region" description="Helical" evidence="5">
    <location>
        <begin position="358"/>
        <end position="378"/>
    </location>
</feature>
<evidence type="ECO:0000256" key="2">
    <source>
        <dbReference type="ARBA" id="ARBA00022908"/>
    </source>
</evidence>
<dbReference type="GO" id="GO:0015074">
    <property type="term" value="P:DNA integration"/>
    <property type="evidence" value="ECO:0007669"/>
    <property type="project" value="UniProtKB-KW"/>
</dbReference>
<dbReference type="Gene3D" id="1.10.443.10">
    <property type="entry name" value="Intergrase catalytic core"/>
    <property type="match status" value="1"/>
</dbReference>
<dbReference type="InterPro" id="IPR013762">
    <property type="entry name" value="Integrase-like_cat_sf"/>
</dbReference>
<evidence type="ECO:0000256" key="1">
    <source>
        <dbReference type="ARBA" id="ARBA00008857"/>
    </source>
</evidence>
<dbReference type="GO" id="GO:0006310">
    <property type="term" value="P:DNA recombination"/>
    <property type="evidence" value="ECO:0007669"/>
    <property type="project" value="UniProtKB-KW"/>
</dbReference>
<dbReference type="EMBL" id="FXTO01000001">
    <property type="protein sequence ID" value="SMO34965.1"/>
    <property type="molecule type" value="Genomic_DNA"/>
</dbReference>
<dbReference type="AlphaFoldDB" id="A0A521AJF1"/>
<dbReference type="InterPro" id="IPR038488">
    <property type="entry name" value="Integrase_DNA-bd_sf"/>
</dbReference>
<dbReference type="SUPFAM" id="SSF56349">
    <property type="entry name" value="DNA breaking-rejoining enzymes"/>
    <property type="match status" value="1"/>
</dbReference>
<proteinExistence type="inferred from homology"/>
<dbReference type="Gene3D" id="3.30.160.390">
    <property type="entry name" value="Integrase, DNA-binding domain"/>
    <property type="match status" value="1"/>
</dbReference>
<dbReference type="Proteomes" id="UP000316030">
    <property type="component" value="Unassembled WGS sequence"/>
</dbReference>
<sequence length="427" mass="45876">MGEVMTDKVKLTKRAVDALKPRDNRFVVWDAEISGFGVRVAPSGRKTYVLKYRVGGGRSGRVRWAVIGAHGTLTPDQAREAARRWASDVAAGGDPAGAKADLRNAPTVGDLLDLYLSDHVGKKNKGSTAKNAALLVNNVIRPALGKIKVADVTVGDVARFHNANAKTPYQANRALAVLSKAFGLAEVWGMRPDGSNPCKNVERFKEQSRERFLTGAEFQRLGDILAQAEREPLRIAAADGKERLAQVNHQAIRAIRLLIFTGARVGEILGLRWEYIDAGNGRASLPDSKTGKKVIQLPAPALEILAAAECPEDGKGYVIRGGNGSDPEVPLVNIKGPWGVIRQAAGLEGLRLHDLRHAFASIAVAGGFSLPMIGALLGHRETKTTQRYAHLSDDPQRAAADQIAGRISDAMRGPESGAEVVTLRKNR</sequence>
<dbReference type="Pfam" id="PF00589">
    <property type="entry name" value="Phage_integrase"/>
    <property type="match status" value="1"/>
</dbReference>
<keyword evidence="8" id="KW-1185">Reference proteome</keyword>
<dbReference type="OrthoDB" id="6388170at2"/>
<evidence type="ECO:0000259" key="6">
    <source>
        <dbReference type="PROSITE" id="PS51898"/>
    </source>
</evidence>
<keyword evidence="5" id="KW-0812">Transmembrane</keyword>
<gene>
    <name evidence="7" type="ORF">SAMN06265173_101199</name>
</gene>
<evidence type="ECO:0000256" key="3">
    <source>
        <dbReference type="ARBA" id="ARBA00023125"/>
    </source>
</evidence>
<keyword evidence="2" id="KW-0229">DNA integration</keyword>
<accession>A0A521AJF1</accession>
<keyword evidence="5" id="KW-0472">Membrane</keyword>
<organism evidence="7 8">
    <name type="scientific">Thalassovita litoralis</name>
    <dbReference type="NCBI Taxonomy" id="1010611"/>
    <lineage>
        <taxon>Bacteria</taxon>
        <taxon>Pseudomonadati</taxon>
        <taxon>Pseudomonadota</taxon>
        <taxon>Alphaproteobacteria</taxon>
        <taxon>Rhodobacterales</taxon>
        <taxon>Roseobacteraceae</taxon>
        <taxon>Thalassovita</taxon>
    </lineage>
</organism>
<dbReference type="InterPro" id="IPR011010">
    <property type="entry name" value="DNA_brk_join_enz"/>
</dbReference>
<dbReference type="PANTHER" id="PTHR30629">
    <property type="entry name" value="PROPHAGE INTEGRASE"/>
    <property type="match status" value="1"/>
</dbReference>
<evidence type="ECO:0000313" key="7">
    <source>
        <dbReference type="EMBL" id="SMO34965.1"/>
    </source>
</evidence>
<dbReference type="Gene3D" id="1.10.150.130">
    <property type="match status" value="1"/>
</dbReference>
<keyword evidence="4" id="KW-0233">DNA recombination</keyword>
<evidence type="ECO:0000256" key="4">
    <source>
        <dbReference type="ARBA" id="ARBA00023172"/>
    </source>
</evidence>
<dbReference type="PANTHER" id="PTHR30629:SF2">
    <property type="entry name" value="PROPHAGE INTEGRASE INTS-RELATED"/>
    <property type="match status" value="1"/>
</dbReference>
<dbReference type="InterPro" id="IPR010998">
    <property type="entry name" value="Integrase_recombinase_N"/>
</dbReference>
<comment type="similarity">
    <text evidence="1">Belongs to the 'phage' integrase family.</text>
</comment>
<keyword evidence="5" id="KW-1133">Transmembrane helix</keyword>
<dbReference type="PROSITE" id="PS51898">
    <property type="entry name" value="TYR_RECOMBINASE"/>
    <property type="match status" value="1"/>
</dbReference>
<name>A0A521AJF1_9RHOB</name>
<dbReference type="InterPro" id="IPR025166">
    <property type="entry name" value="Integrase_DNA_bind_dom"/>
</dbReference>
<protein>
    <submittedName>
        <fullName evidence="7">Site-specific recombinase XerD</fullName>
    </submittedName>
</protein>
<dbReference type="InterPro" id="IPR050808">
    <property type="entry name" value="Phage_Integrase"/>
</dbReference>
<dbReference type="InterPro" id="IPR002104">
    <property type="entry name" value="Integrase_catalytic"/>
</dbReference>
<dbReference type="CDD" id="cd00796">
    <property type="entry name" value="INT_Rci_Hp1_C"/>
    <property type="match status" value="1"/>
</dbReference>
<feature type="domain" description="Tyr recombinase" evidence="6">
    <location>
        <begin position="220"/>
        <end position="401"/>
    </location>
</feature>
<evidence type="ECO:0000313" key="8">
    <source>
        <dbReference type="Proteomes" id="UP000316030"/>
    </source>
</evidence>
<dbReference type="Pfam" id="PF13356">
    <property type="entry name" value="Arm-DNA-bind_3"/>
    <property type="match status" value="1"/>
</dbReference>
<dbReference type="GO" id="GO:0003677">
    <property type="term" value="F:DNA binding"/>
    <property type="evidence" value="ECO:0007669"/>
    <property type="project" value="UniProtKB-KW"/>
</dbReference>